<dbReference type="GO" id="GO:0005874">
    <property type="term" value="C:microtubule"/>
    <property type="evidence" value="ECO:0007669"/>
    <property type="project" value="TreeGrafter"/>
</dbReference>
<feature type="domain" description="UVR" evidence="3">
    <location>
        <begin position="1073"/>
        <end position="1108"/>
    </location>
</feature>
<reference evidence="4" key="2">
    <citation type="submission" date="2021-04" db="EMBL/GenBank/DDBJ databases">
        <authorList>
            <person name="Podell S."/>
        </authorList>
    </citation>
    <scope>NUCLEOTIDE SEQUENCE</scope>
    <source>
        <strain evidence="4">Hildebrandi</strain>
    </source>
</reference>
<sequence>MFGGLEIKSNNDESDDHATTAPAPAAASAFGFLNAGAATVSEAPAPAVEAASSSFSFMNPAPAPAADEPPTAASSGFSFMMEESSNGAIDSLSAPVSDTTVMEAPALASGFSFLIPSPSNDEAEAAAAEAIQSTEIPPATEPVTTTTGFSFLSSPAVSIDAADQPPLSTMEMPVMVTRDFTSGSAASSVVSAPSPTPPNILETALPSSGLPTGTGITFGTSGSRNAVKKKKTRAKRIGAGVAGTPPIPPAPAPAAVSPAPPAVETKSARDEALEAARRAEEFMHSKVVAEAKASPPQERSPVSSGPPDIAPAASTDSVLAAAQKAAEEAKILQQQHQKGGGFMGTFFKGFRASPNTAGGMGGNSNSSLPPLGHNSAVHQPASKRSISEPSVSSSQRQKPTKQADDDDDDDDMVVVSTRAGGYQPDPVEETPAPAPASTFTPVTLPSTETSKPGLEIKTSSAFTSSKPLDIKNFIIPEVKVQSSLPTPRKSKTPAQIFEEYQALFAQSVHRSMEQVENVRSQQKMLSEERFVSLAKDRLATQQIEQTEQQLQAAVEEEDYELADQLGQVLEGHKREKHEVGLMLENISKALVQLNSQKELVVGSVATCFDNLAVRLEELKQKEAAFEQKDDEETLKQFESISKQLSAEQERLQQDLKHLERDEQLVSEERKELEDAIKEQTGEIEHQKDEATKKLEEVQKEVDELRRQLEIKQKEAADLRTEMFGFEDAISKVRVKFSRQLTRVDKKERALKESRIEWELEDSSHKKQKEAHELQLQSHSEALLAHDALMKTLNSELRLAKEFCELIPEHFGFMDDTKIDQEEGKDGEEGDLAQLQADVVKCEAAVSEAKIILKAATSVLSTLQTERDSLIARIPELEAIKKDAAAKRDFKSASKASKEIKDATSRIKECEEELSGEAASRKAAAEEELARLNEELIQTRELANEKEKVSGIEKMASLAQRIALLVEKKKEICGESSSHDNSVKGVGALVLEGQIKALKAEGQDLGTKYGGWLELMKGIQMDDDIDPPAVEDAAEVVNSEIPAASETSPKKDDPQAPGDGLTIEERVNKVKLLVAKLKKAEEALETAASEEDFEQAASLQETIENIASEIAEIDLPEDVLANAVSGDSENEDVEEADISSQIDAVESAEEEKKDTIDEDFEDALPDTEDSKDEDDDRSVDDDQGDGEEEMNESRGRADSDDQDKVLENGHTDEEGIKADEDVPSQDTPEVGTTNEVLESVSTDEAE</sequence>
<comment type="caution">
    <text evidence="4">The sequence shown here is derived from an EMBL/GenBank/DDBJ whole genome shotgun (WGS) entry which is preliminary data.</text>
</comment>
<dbReference type="OrthoDB" id="79523at2759"/>
<evidence type="ECO:0000313" key="4">
    <source>
        <dbReference type="EMBL" id="KAG7366921.1"/>
    </source>
</evidence>
<feature type="coiled-coil region" evidence="1">
    <location>
        <begin position="892"/>
        <end position="948"/>
    </location>
</feature>
<organism evidence="4 5">
    <name type="scientific">Nitzschia inconspicua</name>
    <dbReference type="NCBI Taxonomy" id="303405"/>
    <lineage>
        <taxon>Eukaryota</taxon>
        <taxon>Sar</taxon>
        <taxon>Stramenopiles</taxon>
        <taxon>Ochrophyta</taxon>
        <taxon>Bacillariophyta</taxon>
        <taxon>Bacillariophyceae</taxon>
        <taxon>Bacillariophycidae</taxon>
        <taxon>Bacillariales</taxon>
        <taxon>Bacillariaceae</taxon>
        <taxon>Nitzschia</taxon>
    </lineage>
</organism>
<dbReference type="PROSITE" id="PS50151">
    <property type="entry name" value="UVR"/>
    <property type="match status" value="1"/>
</dbReference>
<dbReference type="GO" id="GO:0005815">
    <property type="term" value="C:microtubule organizing center"/>
    <property type="evidence" value="ECO:0007669"/>
    <property type="project" value="TreeGrafter"/>
</dbReference>
<dbReference type="GO" id="GO:0045111">
    <property type="term" value="C:intermediate filament cytoskeleton"/>
    <property type="evidence" value="ECO:0007669"/>
    <property type="project" value="TreeGrafter"/>
</dbReference>
<feature type="coiled-coil region" evidence="1">
    <location>
        <begin position="608"/>
        <end position="721"/>
    </location>
</feature>
<feature type="region of interest" description="Disordered" evidence="2">
    <location>
        <begin position="1039"/>
        <end position="1062"/>
    </location>
</feature>
<gene>
    <name evidence="4" type="ORF">IV203_029591</name>
</gene>
<feature type="compositionally biased region" description="Polar residues" evidence="2">
    <location>
        <begin position="382"/>
        <end position="397"/>
    </location>
</feature>
<feature type="region of interest" description="Disordered" evidence="2">
    <location>
        <begin position="1120"/>
        <end position="1245"/>
    </location>
</feature>
<feature type="compositionally biased region" description="Low complexity" evidence="2">
    <location>
        <begin position="213"/>
        <end position="223"/>
    </location>
</feature>
<feature type="compositionally biased region" description="Basic and acidic residues" evidence="2">
    <location>
        <begin position="1190"/>
        <end position="1219"/>
    </location>
</feature>
<keyword evidence="1" id="KW-0175">Coiled coil</keyword>
<dbReference type="InterPro" id="IPR026081">
    <property type="entry name" value="DISC1"/>
</dbReference>
<feature type="region of interest" description="Disordered" evidence="2">
    <location>
        <begin position="289"/>
        <end position="316"/>
    </location>
</feature>
<feature type="region of interest" description="Disordered" evidence="2">
    <location>
        <begin position="354"/>
        <end position="452"/>
    </location>
</feature>
<evidence type="ECO:0000259" key="3">
    <source>
        <dbReference type="PROSITE" id="PS50151"/>
    </source>
</evidence>
<dbReference type="PANTHER" id="PTHR14332:SF3">
    <property type="entry name" value="DISRUPTED IN SCHIZOPHRENIA 1 PROTEIN"/>
    <property type="match status" value="1"/>
</dbReference>
<evidence type="ECO:0000256" key="2">
    <source>
        <dbReference type="SAM" id="MobiDB-lite"/>
    </source>
</evidence>
<dbReference type="PANTHER" id="PTHR14332">
    <property type="entry name" value="DISRUPTED IN SCHIZOPHRENIA 1 PROTEIN"/>
    <property type="match status" value="1"/>
</dbReference>
<feature type="coiled-coil region" evidence="1">
    <location>
        <begin position="1062"/>
        <end position="1096"/>
    </location>
</feature>
<proteinExistence type="predicted"/>
<feature type="compositionally biased region" description="Basic residues" evidence="2">
    <location>
        <begin position="226"/>
        <end position="236"/>
    </location>
</feature>
<feature type="region of interest" description="Disordered" evidence="2">
    <location>
        <begin position="204"/>
        <end position="268"/>
    </location>
</feature>
<evidence type="ECO:0000313" key="5">
    <source>
        <dbReference type="Proteomes" id="UP000693970"/>
    </source>
</evidence>
<protein>
    <submittedName>
        <fullName evidence="4">UvrB/UvrC motif-containing protein</fullName>
    </submittedName>
</protein>
<feature type="region of interest" description="Disordered" evidence="2">
    <location>
        <begin position="1"/>
        <end position="22"/>
    </location>
</feature>
<feature type="compositionally biased region" description="Acidic residues" evidence="2">
    <location>
        <begin position="1155"/>
        <end position="1189"/>
    </location>
</feature>
<name>A0A9K3LTQ1_9STRA</name>
<dbReference type="EMBL" id="JAGRRH010000007">
    <property type="protein sequence ID" value="KAG7366921.1"/>
    <property type="molecule type" value="Genomic_DNA"/>
</dbReference>
<feature type="compositionally biased region" description="Low complexity" evidence="2">
    <location>
        <begin position="429"/>
        <end position="443"/>
    </location>
</feature>
<keyword evidence="5" id="KW-1185">Reference proteome</keyword>
<feature type="compositionally biased region" description="Polar residues" evidence="2">
    <location>
        <begin position="1223"/>
        <end position="1239"/>
    </location>
</feature>
<dbReference type="Proteomes" id="UP000693970">
    <property type="component" value="Unassembled WGS sequence"/>
</dbReference>
<dbReference type="AlphaFoldDB" id="A0A9K3LTQ1"/>
<dbReference type="InterPro" id="IPR001943">
    <property type="entry name" value="UVR_dom"/>
</dbReference>
<accession>A0A9K3LTQ1</accession>
<evidence type="ECO:0000256" key="1">
    <source>
        <dbReference type="SAM" id="Coils"/>
    </source>
</evidence>
<feature type="compositionally biased region" description="Acidic residues" evidence="2">
    <location>
        <begin position="1127"/>
        <end position="1136"/>
    </location>
</feature>
<reference evidence="4" key="1">
    <citation type="journal article" date="2021" name="Sci. Rep.">
        <title>Diploid genomic architecture of Nitzschia inconspicua, an elite biomass production diatom.</title>
        <authorList>
            <person name="Oliver A."/>
            <person name="Podell S."/>
            <person name="Pinowska A."/>
            <person name="Traller J.C."/>
            <person name="Smith S.R."/>
            <person name="McClure R."/>
            <person name="Beliaev A."/>
            <person name="Bohutskyi P."/>
            <person name="Hill E.A."/>
            <person name="Rabines A."/>
            <person name="Zheng H."/>
            <person name="Allen L.Z."/>
            <person name="Kuo A."/>
            <person name="Grigoriev I.V."/>
            <person name="Allen A.E."/>
            <person name="Hazlebeck D."/>
            <person name="Allen E.E."/>
        </authorList>
    </citation>
    <scope>NUCLEOTIDE SEQUENCE</scope>
    <source>
        <strain evidence="4">Hildebrandi</strain>
    </source>
</reference>